<evidence type="ECO:0000313" key="9">
    <source>
        <dbReference type="EMBL" id="OGD64485.1"/>
    </source>
</evidence>
<evidence type="ECO:0000256" key="2">
    <source>
        <dbReference type="ARBA" id="ARBA00009695"/>
    </source>
</evidence>
<comment type="function">
    <text evidence="5">Modulates RecA activity.</text>
</comment>
<comment type="caution">
    <text evidence="9">The sequence shown here is derived from an EMBL/GenBank/DDBJ whole genome shotgun (WGS) entry which is preliminary data.</text>
</comment>
<evidence type="ECO:0000259" key="7">
    <source>
        <dbReference type="Pfam" id="PF21981"/>
    </source>
</evidence>
<dbReference type="PANTHER" id="PTHR33602:SF1">
    <property type="entry name" value="REGULATORY PROTEIN RECX FAMILY PROTEIN"/>
    <property type="match status" value="1"/>
</dbReference>
<dbReference type="GO" id="GO:0006282">
    <property type="term" value="P:regulation of DNA repair"/>
    <property type="evidence" value="ECO:0007669"/>
    <property type="project" value="UniProtKB-UniRule"/>
</dbReference>
<dbReference type="Pfam" id="PF21981">
    <property type="entry name" value="RecX_HTH3"/>
    <property type="match status" value="1"/>
</dbReference>
<feature type="domain" description="RecX third three-helical" evidence="7">
    <location>
        <begin position="96"/>
        <end position="143"/>
    </location>
</feature>
<dbReference type="Pfam" id="PF02631">
    <property type="entry name" value="RecX_HTH2"/>
    <property type="match status" value="1"/>
</dbReference>
<organism evidence="9 10">
    <name type="scientific">Candidatus Berkelbacteria bacterium RIFCSPLOWO2_01_FULL_50_28</name>
    <dbReference type="NCBI Taxonomy" id="1797471"/>
    <lineage>
        <taxon>Bacteria</taxon>
        <taxon>Candidatus Berkelbacteria</taxon>
    </lineage>
</organism>
<reference evidence="9 10" key="1">
    <citation type="journal article" date="2016" name="Nat. Commun.">
        <title>Thousands of microbial genomes shed light on interconnected biogeochemical processes in an aquifer system.</title>
        <authorList>
            <person name="Anantharaman K."/>
            <person name="Brown C.T."/>
            <person name="Hug L.A."/>
            <person name="Sharon I."/>
            <person name="Castelle C.J."/>
            <person name="Probst A.J."/>
            <person name="Thomas B.C."/>
            <person name="Singh A."/>
            <person name="Wilkins M.J."/>
            <person name="Karaoz U."/>
            <person name="Brodie E.L."/>
            <person name="Williams K.H."/>
            <person name="Hubbard S.S."/>
            <person name="Banfield J.F."/>
        </authorList>
    </citation>
    <scope>NUCLEOTIDE SEQUENCE [LARGE SCALE GENOMIC DNA]</scope>
</reference>
<dbReference type="Pfam" id="PF21982">
    <property type="entry name" value="RecX_HTH1"/>
    <property type="match status" value="1"/>
</dbReference>
<protein>
    <recommendedName>
        <fullName evidence="3 5">Regulatory protein RecX</fullName>
    </recommendedName>
</protein>
<dbReference type="Proteomes" id="UP000177481">
    <property type="component" value="Unassembled WGS sequence"/>
</dbReference>
<dbReference type="HAMAP" id="MF_01114">
    <property type="entry name" value="RecX"/>
    <property type="match status" value="1"/>
</dbReference>
<evidence type="ECO:0000259" key="6">
    <source>
        <dbReference type="Pfam" id="PF02631"/>
    </source>
</evidence>
<evidence type="ECO:0000259" key="8">
    <source>
        <dbReference type="Pfam" id="PF21982"/>
    </source>
</evidence>
<dbReference type="InterPro" id="IPR003783">
    <property type="entry name" value="Regulatory_RecX"/>
</dbReference>
<dbReference type="InterPro" id="IPR053924">
    <property type="entry name" value="RecX_HTH_2nd"/>
</dbReference>
<evidence type="ECO:0000256" key="4">
    <source>
        <dbReference type="ARBA" id="ARBA00022490"/>
    </source>
</evidence>
<dbReference type="AlphaFoldDB" id="A0A1F5EAR7"/>
<proteinExistence type="inferred from homology"/>
<dbReference type="InterPro" id="IPR036388">
    <property type="entry name" value="WH-like_DNA-bd_sf"/>
</dbReference>
<evidence type="ECO:0000256" key="3">
    <source>
        <dbReference type="ARBA" id="ARBA00018111"/>
    </source>
</evidence>
<feature type="domain" description="RecX first three-helical" evidence="8">
    <location>
        <begin position="3"/>
        <end position="42"/>
    </location>
</feature>
<keyword evidence="4 5" id="KW-0963">Cytoplasm</keyword>
<dbReference type="Gene3D" id="1.10.10.10">
    <property type="entry name" value="Winged helix-like DNA-binding domain superfamily/Winged helix DNA-binding domain"/>
    <property type="match status" value="3"/>
</dbReference>
<dbReference type="EMBL" id="MEZX01000002">
    <property type="protein sequence ID" value="OGD64485.1"/>
    <property type="molecule type" value="Genomic_DNA"/>
</dbReference>
<dbReference type="GO" id="GO:0005737">
    <property type="term" value="C:cytoplasm"/>
    <property type="evidence" value="ECO:0007669"/>
    <property type="project" value="UniProtKB-SubCell"/>
</dbReference>
<feature type="domain" description="RecX second three-helical" evidence="6">
    <location>
        <begin position="49"/>
        <end position="87"/>
    </location>
</feature>
<evidence type="ECO:0000313" key="10">
    <source>
        <dbReference type="Proteomes" id="UP000177481"/>
    </source>
</evidence>
<dbReference type="STRING" id="1797471.A3A71_00275"/>
<dbReference type="InterPro" id="IPR053926">
    <property type="entry name" value="RecX_HTH_1st"/>
</dbReference>
<name>A0A1F5EAR7_9BACT</name>
<gene>
    <name evidence="5" type="primary">recX</name>
    <name evidence="9" type="ORF">A3A71_00275</name>
</gene>
<comment type="subcellular location">
    <subcellularLocation>
        <location evidence="1 5">Cytoplasm</location>
    </subcellularLocation>
</comment>
<comment type="similarity">
    <text evidence="2 5">Belongs to the RecX family.</text>
</comment>
<accession>A0A1F5EAR7</accession>
<dbReference type="InterPro" id="IPR053925">
    <property type="entry name" value="RecX_HTH_3rd"/>
</dbReference>
<dbReference type="PANTHER" id="PTHR33602">
    <property type="entry name" value="REGULATORY PROTEIN RECX FAMILY PROTEIN"/>
    <property type="match status" value="1"/>
</dbReference>
<evidence type="ECO:0000256" key="5">
    <source>
        <dbReference type="HAMAP-Rule" id="MF_01114"/>
    </source>
</evidence>
<sequence length="149" mass="17554">MSAFDYAVKLLGYRARTEKELRERLRDKSYEPEAVEKALQRLAAVGLIDDDKFAESFVHSRLSIMRRGKYRICLEMKRRGFSRELTEKWTSQISADDEIEVARELLESRIRSWSNLDELTRKRRALGLLGRRGFAPNIIYRLLKEIQTS</sequence>
<evidence type="ECO:0000256" key="1">
    <source>
        <dbReference type="ARBA" id="ARBA00004496"/>
    </source>
</evidence>